<feature type="non-terminal residue" evidence="1">
    <location>
        <position position="1"/>
    </location>
</feature>
<sequence length="123" mass="13477">GGALLSIVGGKFKVKGALVAKYYQMEDSSRRDACVHSPLGYGTPRLYMPVPQCEADQVEGVCSEYGGFHKVVMLPGRRGTTRRDVEVEFDGKMSARHALVNLMSAKPAWVVKHARRAAPQVDE</sequence>
<name>A0ABN9TSV8_9DINO</name>
<comment type="caution">
    <text evidence="1">The sequence shown here is derived from an EMBL/GenBank/DDBJ whole genome shotgun (WGS) entry which is preliminary data.</text>
</comment>
<organism evidence="1 2">
    <name type="scientific">Prorocentrum cordatum</name>
    <dbReference type="NCBI Taxonomy" id="2364126"/>
    <lineage>
        <taxon>Eukaryota</taxon>
        <taxon>Sar</taxon>
        <taxon>Alveolata</taxon>
        <taxon>Dinophyceae</taxon>
        <taxon>Prorocentrales</taxon>
        <taxon>Prorocentraceae</taxon>
        <taxon>Prorocentrum</taxon>
    </lineage>
</organism>
<keyword evidence="2" id="KW-1185">Reference proteome</keyword>
<proteinExistence type="predicted"/>
<dbReference type="EMBL" id="CAUYUJ010015033">
    <property type="protein sequence ID" value="CAK0849101.1"/>
    <property type="molecule type" value="Genomic_DNA"/>
</dbReference>
<evidence type="ECO:0000313" key="1">
    <source>
        <dbReference type="EMBL" id="CAK0849101.1"/>
    </source>
</evidence>
<evidence type="ECO:0000313" key="2">
    <source>
        <dbReference type="Proteomes" id="UP001189429"/>
    </source>
</evidence>
<reference evidence="1" key="1">
    <citation type="submission" date="2023-10" db="EMBL/GenBank/DDBJ databases">
        <authorList>
            <person name="Chen Y."/>
            <person name="Shah S."/>
            <person name="Dougan E. K."/>
            <person name="Thang M."/>
            <person name="Chan C."/>
        </authorList>
    </citation>
    <scope>NUCLEOTIDE SEQUENCE [LARGE SCALE GENOMIC DNA]</scope>
</reference>
<gene>
    <name evidence="1" type="ORF">PCOR1329_LOCUS41870</name>
</gene>
<accession>A0ABN9TSV8</accession>
<dbReference type="Proteomes" id="UP001189429">
    <property type="component" value="Unassembled WGS sequence"/>
</dbReference>
<protein>
    <submittedName>
        <fullName evidence="1">Uncharacterized protein</fullName>
    </submittedName>
</protein>